<dbReference type="PANTHER" id="PTHR21310:SF15">
    <property type="entry name" value="AMINOGLYCOSIDE PHOSPHOTRANSFERASE DOMAIN-CONTAINING PROTEIN"/>
    <property type="match status" value="1"/>
</dbReference>
<dbReference type="PANTHER" id="PTHR21310">
    <property type="entry name" value="AMINOGLYCOSIDE PHOSPHOTRANSFERASE-RELATED-RELATED"/>
    <property type="match status" value="1"/>
</dbReference>
<accession>A0ABT0XNG7</accession>
<protein>
    <submittedName>
        <fullName evidence="2">Macrolide 2'-phosphotransferase</fullName>
    </submittedName>
</protein>
<dbReference type="Proteomes" id="UP001203665">
    <property type="component" value="Unassembled WGS sequence"/>
</dbReference>
<dbReference type="InterPro" id="IPR011009">
    <property type="entry name" value="Kinase-like_dom_sf"/>
</dbReference>
<dbReference type="Gene3D" id="3.90.1200.10">
    <property type="match status" value="1"/>
</dbReference>
<dbReference type="InterPro" id="IPR051678">
    <property type="entry name" value="AGP_Transferase"/>
</dbReference>
<comment type="caution">
    <text evidence="2">The sequence shown here is derived from an EMBL/GenBank/DDBJ whole genome shotgun (WGS) entry which is preliminary data.</text>
</comment>
<evidence type="ECO:0000313" key="2">
    <source>
        <dbReference type="EMBL" id="MCM2676873.1"/>
    </source>
</evidence>
<reference evidence="2" key="1">
    <citation type="submission" date="2022-06" db="EMBL/GenBank/DDBJ databases">
        <title>Alkalicoccobacillus porphyridii sp. nov., isolated from a marine red alga, Porphyridium purpureum and reclassification of Shouchella plakortidis and Shouchella gibsonii as Alkalicoccobacillus plakortidis comb. nov. and Alkalicoccobacillus gibsonii comb. nov.</title>
        <authorList>
            <person name="Kim K.H."/>
            <person name="Lee J.K."/>
            <person name="Han D.M."/>
            <person name="Baek J.H."/>
            <person name="Jeon C.O."/>
        </authorList>
    </citation>
    <scope>NUCLEOTIDE SEQUENCE</scope>
    <source>
        <strain evidence="2">DSM 19153</strain>
    </source>
</reference>
<sequence>MSLSKNEVIQLATEHGLPIKESSLIMNESGLDFQAVFAEDQEGYEWVLRIPRREDVIARTKPEKLALDVVNEQVIAFQAPRWEIYTDELIAYKKLNGVPLGTIDHEIMNYVWEVEVEDIPDRFHHTLARVLVELHSVDVERARAVGLTTHTPEEAQQSMRARMRAVKEKLGVGDALWERWQIWVENDEMWPKQTGFIHGDIHPGHILIDHACNVTGLIDWTEAQVTDVSSDFVAHYKVFGEAGLEMLIQAYEEAGGYVWSKMKEHIIELEAAYPVAIAEFALISGSEEYLEMVKETLQVKTDSK</sequence>
<feature type="domain" description="Aminoglycoside phosphotransferase" evidence="1">
    <location>
        <begin position="28"/>
        <end position="265"/>
    </location>
</feature>
<dbReference type="EMBL" id="JAMQJY010000002">
    <property type="protein sequence ID" value="MCM2676873.1"/>
    <property type="molecule type" value="Genomic_DNA"/>
</dbReference>
<keyword evidence="3" id="KW-1185">Reference proteome</keyword>
<dbReference type="Gene3D" id="3.30.200.20">
    <property type="entry name" value="Phosphorylase Kinase, domain 1"/>
    <property type="match status" value="1"/>
</dbReference>
<proteinExistence type="predicted"/>
<organism evidence="2 3">
    <name type="scientific">Alkalicoccobacillus plakortidis</name>
    <dbReference type="NCBI Taxonomy" id="444060"/>
    <lineage>
        <taxon>Bacteria</taxon>
        <taxon>Bacillati</taxon>
        <taxon>Bacillota</taxon>
        <taxon>Bacilli</taxon>
        <taxon>Bacillales</taxon>
        <taxon>Bacillaceae</taxon>
        <taxon>Alkalicoccobacillus</taxon>
    </lineage>
</organism>
<gene>
    <name evidence="2" type="ORF">NDM98_16420</name>
</gene>
<dbReference type="SUPFAM" id="SSF56112">
    <property type="entry name" value="Protein kinase-like (PK-like)"/>
    <property type="match status" value="1"/>
</dbReference>
<evidence type="ECO:0000313" key="3">
    <source>
        <dbReference type="Proteomes" id="UP001203665"/>
    </source>
</evidence>
<dbReference type="Pfam" id="PF01636">
    <property type="entry name" value="APH"/>
    <property type="match status" value="1"/>
</dbReference>
<dbReference type="CDD" id="cd05152">
    <property type="entry name" value="MPH2"/>
    <property type="match status" value="1"/>
</dbReference>
<name>A0ABT0XNG7_9BACI</name>
<evidence type="ECO:0000259" key="1">
    <source>
        <dbReference type="Pfam" id="PF01636"/>
    </source>
</evidence>
<dbReference type="InterPro" id="IPR002575">
    <property type="entry name" value="Aminoglycoside_PTrfase"/>
</dbReference>
<dbReference type="RefSeq" id="WP_251610023.1">
    <property type="nucleotide sequence ID" value="NZ_JAMQJY010000002.1"/>
</dbReference>